<dbReference type="EMBL" id="CP077073">
    <property type="protein sequence ID" value="QXH34447.1"/>
    <property type="molecule type" value="Genomic_DNA"/>
</dbReference>
<sequence length="181" mass="21121">MIQRDFTAELHCQYGQIVVTSVPSSEDDGIQHALRKNWLVVDQGNDPAWFRRLTFHFKYLKTDGARHHYQIEIAEPSSIKRQRLEKSTNNWLKFYDHLALGNTAHLSFLNLTARRQYWKIQVLGEWDGDMASAQQVEFYLRDAAVYRVANTYSALYDYFGLHAGPDDGDILKFHLRNITLV</sequence>
<protein>
    <recommendedName>
        <fullName evidence="3">Transposase</fullName>
    </recommendedName>
</protein>
<keyword evidence="2" id="KW-1185">Reference proteome</keyword>
<name>A0ABX8M5T0_9PSED</name>
<evidence type="ECO:0000313" key="2">
    <source>
        <dbReference type="Proteomes" id="UP001047646"/>
    </source>
</evidence>
<organism evidence="1 2">
    <name type="scientific">Pseudomonas muyukensis</name>
    <dbReference type="NCBI Taxonomy" id="2842357"/>
    <lineage>
        <taxon>Bacteria</taxon>
        <taxon>Pseudomonadati</taxon>
        <taxon>Pseudomonadota</taxon>
        <taxon>Gammaproteobacteria</taxon>
        <taxon>Pseudomonadales</taxon>
        <taxon>Pseudomonadaceae</taxon>
        <taxon>Pseudomonas</taxon>
    </lineage>
</organism>
<proteinExistence type="predicted"/>
<accession>A0ABX8M5T0</accession>
<gene>
    <name evidence="1" type="ORF">KSS95_20180</name>
</gene>
<evidence type="ECO:0000313" key="1">
    <source>
        <dbReference type="EMBL" id="QXH34447.1"/>
    </source>
</evidence>
<dbReference type="RefSeq" id="WP_217849059.1">
    <property type="nucleotide sequence ID" value="NZ_CP077073.1"/>
</dbReference>
<dbReference type="Proteomes" id="UP001047646">
    <property type="component" value="Chromosome"/>
</dbReference>
<reference evidence="1" key="1">
    <citation type="journal article" date="2021" name="Microorganisms">
        <title>The Ever-Expanding Pseudomonas Genus: Description of 43 New Species and Partition of the Pseudomonas putida Group.</title>
        <authorList>
            <person name="Girard L."/>
            <person name="Lood C."/>
            <person name="Hofte M."/>
            <person name="Vandamme P."/>
            <person name="Rokni-Zadeh H."/>
            <person name="van Noort V."/>
            <person name="Lavigne R."/>
            <person name="De Mot R."/>
        </authorList>
    </citation>
    <scope>NUCLEOTIDE SEQUENCE</scope>
    <source>
        <strain evidence="1">COW39</strain>
    </source>
</reference>
<evidence type="ECO:0008006" key="3">
    <source>
        <dbReference type="Google" id="ProtNLM"/>
    </source>
</evidence>